<comment type="caution">
    <text evidence="12">The sequence shown here is derived from an EMBL/GenBank/DDBJ whole genome shotgun (WGS) entry which is preliminary data.</text>
</comment>
<dbReference type="PROSITE" id="PS50109">
    <property type="entry name" value="HIS_KIN"/>
    <property type="match status" value="1"/>
</dbReference>
<evidence type="ECO:0000256" key="4">
    <source>
        <dbReference type="ARBA" id="ARBA00022679"/>
    </source>
</evidence>
<keyword evidence="5" id="KW-0418">Kinase</keyword>
<dbReference type="InterPro" id="IPR003661">
    <property type="entry name" value="HisK_dim/P_dom"/>
</dbReference>
<evidence type="ECO:0000259" key="10">
    <source>
        <dbReference type="PROSITE" id="PS50112"/>
    </source>
</evidence>
<feature type="domain" description="PAS" evidence="10">
    <location>
        <begin position="493"/>
        <end position="564"/>
    </location>
</feature>
<dbReference type="Gene3D" id="1.10.287.130">
    <property type="match status" value="1"/>
</dbReference>
<evidence type="ECO:0000313" key="12">
    <source>
        <dbReference type="EMBL" id="GGI50889.1"/>
    </source>
</evidence>
<accession>A0A917J925</accession>
<evidence type="ECO:0000256" key="7">
    <source>
        <dbReference type="ARBA" id="ARBA00023136"/>
    </source>
</evidence>
<feature type="domain" description="Histidine kinase" evidence="9">
    <location>
        <begin position="626"/>
        <end position="842"/>
    </location>
</feature>
<sequence length="843" mass="94386">MLDPTITISDELLLQVLAQSKDATAIYDSENLNIRFANDAMLSLWGKNRSVVGKTIEEAIPEIKDQSFIGLLKNVWHTGKTYTAIDTPASLIINGLLTTSYFDFEYRAITDASGNTYCLLHTAADVTQRFKDQEEITERSAKEQQLIEELAAGNEELTALNEEYLSTNEELSIISAENRKALEQLAMAKQAAGIGVFDLDVVNDCLVWDERCKQLFGVSAQKEVTYTSDFVEGLHPDDRELTLKAVANAYNKALTAGRYNVKYRTVGTDDKQIRWVHAVGQVHFNEQDKPQRFIGTVMDITTEVDARLKLEQSESQLQDANEELFAINEEQSSINEELRATNEELADTQTELLLANIKLLESQTRLRDVLEQAPIGMCVLRGPEHVIEIANNAILNIWGRTRAEVMDKPHRNARPELEGQPVFDWIDNVYRTGKRQVNQEFKVMLRNGDGLREAIVNSIYEPLRDSEGNINGVLIVLEDITAAVKERREAAHIQEMFNLAIEAGELGAFYYDPTSNLFKGNETLKRWFGLGKDEYLDLQLAIEVIADEDRSRVAEAITFALDTASGGNYDVEYTILNPQTNTTRIVKAKGKTQFDTYGLAMSLNGMLLDITERKKDEQRKNDFIAMVSHELKTPLTSIKGFTQMLQSKAVKREDDFSLKALDKTNIQINKMTTLINGFLNVSRLESGKIHINSQVFDMAELVKETEEESTAIISSHNVVFAPVVKTMVNADRDKIGQVINNFISNAVKYSPGGSTIYITCVISNGMALISVKDEGMGIAAKDIDRLFERYYRVESKSMGTISGFGIGLYLCSEIIQRHNGNIGVESVLGEGSTFWFTLPVCPA</sequence>
<keyword evidence="6" id="KW-0902">Two-component regulatory system</keyword>
<dbReference type="Pfam" id="PF00512">
    <property type="entry name" value="HisKA"/>
    <property type="match status" value="1"/>
</dbReference>
<dbReference type="SUPFAM" id="SSF55874">
    <property type="entry name" value="ATPase domain of HSP90 chaperone/DNA topoisomerase II/histidine kinase"/>
    <property type="match status" value="1"/>
</dbReference>
<keyword evidence="3" id="KW-0597">Phosphoprotein</keyword>
<evidence type="ECO:0000256" key="1">
    <source>
        <dbReference type="ARBA" id="ARBA00000085"/>
    </source>
</evidence>
<dbReference type="SMART" id="SM00387">
    <property type="entry name" value="HATPase_c"/>
    <property type="match status" value="1"/>
</dbReference>
<dbReference type="InterPro" id="IPR005467">
    <property type="entry name" value="His_kinase_dom"/>
</dbReference>
<dbReference type="InterPro" id="IPR000014">
    <property type="entry name" value="PAS"/>
</dbReference>
<dbReference type="InterPro" id="IPR036097">
    <property type="entry name" value="HisK_dim/P_sf"/>
</dbReference>
<dbReference type="InterPro" id="IPR013655">
    <property type="entry name" value="PAS_fold_3"/>
</dbReference>
<dbReference type="Gene3D" id="3.30.450.20">
    <property type="entry name" value="PAS domain"/>
    <property type="match status" value="4"/>
</dbReference>
<reference evidence="12" key="2">
    <citation type="submission" date="2020-09" db="EMBL/GenBank/DDBJ databases">
        <authorList>
            <person name="Sun Q."/>
            <person name="Sedlacek I."/>
        </authorList>
    </citation>
    <scope>NUCLEOTIDE SEQUENCE</scope>
    <source>
        <strain evidence="12">CCM 8711</strain>
    </source>
</reference>
<dbReference type="InterPro" id="IPR004358">
    <property type="entry name" value="Sig_transdc_His_kin-like_C"/>
</dbReference>
<evidence type="ECO:0000259" key="9">
    <source>
        <dbReference type="PROSITE" id="PS50109"/>
    </source>
</evidence>
<evidence type="ECO:0000256" key="6">
    <source>
        <dbReference type="ARBA" id="ARBA00023012"/>
    </source>
</evidence>
<dbReference type="FunFam" id="1.10.287.130:FF:000001">
    <property type="entry name" value="Two-component sensor histidine kinase"/>
    <property type="match status" value="1"/>
</dbReference>
<evidence type="ECO:0000313" key="13">
    <source>
        <dbReference type="Proteomes" id="UP000662074"/>
    </source>
</evidence>
<dbReference type="EC" id="2.7.13.3" evidence="2"/>
<dbReference type="PROSITE" id="PS50113">
    <property type="entry name" value="PAC"/>
    <property type="match status" value="3"/>
</dbReference>
<dbReference type="SMART" id="SM00086">
    <property type="entry name" value="PAC"/>
    <property type="match status" value="3"/>
</dbReference>
<dbReference type="InterPro" id="IPR001610">
    <property type="entry name" value="PAC"/>
</dbReference>
<dbReference type="FunFam" id="3.30.565.10:FF:000006">
    <property type="entry name" value="Sensor histidine kinase WalK"/>
    <property type="match status" value="1"/>
</dbReference>
<dbReference type="Pfam" id="PF08448">
    <property type="entry name" value="PAS_4"/>
    <property type="match status" value="2"/>
</dbReference>
<dbReference type="InterPro" id="IPR052162">
    <property type="entry name" value="Sensor_kinase/Photoreceptor"/>
</dbReference>
<dbReference type="SUPFAM" id="SSF55785">
    <property type="entry name" value="PYP-like sensor domain (PAS domain)"/>
    <property type="match status" value="4"/>
</dbReference>
<keyword evidence="7" id="KW-0472">Membrane</keyword>
<dbReference type="AlphaFoldDB" id="A0A917J925"/>
<protein>
    <recommendedName>
        <fullName evidence="2">histidine kinase</fullName>
        <ecNumber evidence="2">2.7.13.3</ecNumber>
    </recommendedName>
</protein>
<keyword evidence="13" id="KW-1185">Reference proteome</keyword>
<dbReference type="InterPro" id="IPR035965">
    <property type="entry name" value="PAS-like_dom_sf"/>
</dbReference>
<dbReference type="NCBIfam" id="TIGR00229">
    <property type="entry name" value="sensory_box"/>
    <property type="match status" value="2"/>
</dbReference>
<evidence type="ECO:0000256" key="3">
    <source>
        <dbReference type="ARBA" id="ARBA00022553"/>
    </source>
</evidence>
<evidence type="ECO:0000256" key="5">
    <source>
        <dbReference type="ARBA" id="ARBA00022777"/>
    </source>
</evidence>
<dbReference type="InterPro" id="IPR003594">
    <property type="entry name" value="HATPase_dom"/>
</dbReference>
<dbReference type="InterPro" id="IPR000700">
    <property type="entry name" value="PAS-assoc_C"/>
</dbReference>
<feature type="coiled-coil region" evidence="8">
    <location>
        <begin position="303"/>
        <end position="351"/>
    </location>
</feature>
<dbReference type="PANTHER" id="PTHR43304:SF1">
    <property type="entry name" value="PAC DOMAIN-CONTAINING PROTEIN"/>
    <property type="match status" value="1"/>
</dbReference>
<dbReference type="EMBL" id="BMDO01000005">
    <property type="protein sequence ID" value="GGI50889.1"/>
    <property type="molecule type" value="Genomic_DNA"/>
</dbReference>
<dbReference type="Proteomes" id="UP000662074">
    <property type="component" value="Unassembled WGS sequence"/>
</dbReference>
<dbReference type="InterPro" id="IPR013656">
    <property type="entry name" value="PAS_4"/>
</dbReference>
<gene>
    <name evidence="12" type="ORF">GCM10011425_21010</name>
</gene>
<organism evidence="12 13">
    <name type="scientific">Mucilaginibacter galii</name>
    <dbReference type="NCBI Taxonomy" id="2005073"/>
    <lineage>
        <taxon>Bacteria</taxon>
        <taxon>Pseudomonadati</taxon>
        <taxon>Bacteroidota</taxon>
        <taxon>Sphingobacteriia</taxon>
        <taxon>Sphingobacteriales</taxon>
        <taxon>Sphingobacteriaceae</taxon>
        <taxon>Mucilaginibacter</taxon>
    </lineage>
</organism>
<dbReference type="InterPro" id="IPR036890">
    <property type="entry name" value="HATPase_C_sf"/>
</dbReference>
<dbReference type="SUPFAM" id="SSF47384">
    <property type="entry name" value="Homodimeric domain of signal transducing histidine kinase"/>
    <property type="match status" value="1"/>
</dbReference>
<evidence type="ECO:0000256" key="2">
    <source>
        <dbReference type="ARBA" id="ARBA00012438"/>
    </source>
</evidence>
<feature type="domain" description="PAC" evidence="11">
    <location>
        <begin position="569"/>
        <end position="622"/>
    </location>
</feature>
<evidence type="ECO:0000259" key="11">
    <source>
        <dbReference type="PROSITE" id="PS50113"/>
    </source>
</evidence>
<feature type="domain" description="PAS" evidence="10">
    <location>
        <begin position="181"/>
        <end position="253"/>
    </location>
</feature>
<dbReference type="CDD" id="cd00130">
    <property type="entry name" value="PAS"/>
    <property type="match status" value="2"/>
</dbReference>
<evidence type="ECO:0000256" key="8">
    <source>
        <dbReference type="SAM" id="Coils"/>
    </source>
</evidence>
<proteinExistence type="predicted"/>
<dbReference type="PANTHER" id="PTHR43304">
    <property type="entry name" value="PHYTOCHROME-LIKE PROTEIN CPH1"/>
    <property type="match status" value="1"/>
</dbReference>
<name>A0A917J925_9SPHI</name>
<dbReference type="SMART" id="SM00388">
    <property type="entry name" value="HisKA"/>
    <property type="match status" value="1"/>
</dbReference>
<reference evidence="12" key="1">
    <citation type="journal article" date="2014" name="Int. J. Syst. Evol. Microbiol.">
        <title>Complete genome sequence of Corynebacterium casei LMG S-19264T (=DSM 44701T), isolated from a smear-ripened cheese.</title>
        <authorList>
            <consortium name="US DOE Joint Genome Institute (JGI-PGF)"/>
            <person name="Walter F."/>
            <person name="Albersmeier A."/>
            <person name="Kalinowski J."/>
            <person name="Ruckert C."/>
        </authorList>
    </citation>
    <scope>NUCLEOTIDE SEQUENCE</scope>
    <source>
        <strain evidence="12">CCM 8711</strain>
    </source>
</reference>
<dbReference type="SMART" id="SM00091">
    <property type="entry name" value="PAS"/>
    <property type="match status" value="4"/>
</dbReference>
<dbReference type="Pfam" id="PF02518">
    <property type="entry name" value="HATPase_c"/>
    <property type="match status" value="1"/>
</dbReference>
<feature type="domain" description="PAC" evidence="11">
    <location>
        <begin position="259"/>
        <end position="312"/>
    </location>
</feature>
<dbReference type="CDD" id="cd00082">
    <property type="entry name" value="HisKA"/>
    <property type="match status" value="1"/>
</dbReference>
<dbReference type="RefSeq" id="WP_188416453.1">
    <property type="nucleotide sequence ID" value="NZ_BMDO01000005.1"/>
</dbReference>
<dbReference type="GO" id="GO:0000155">
    <property type="term" value="F:phosphorelay sensor kinase activity"/>
    <property type="evidence" value="ECO:0007669"/>
    <property type="project" value="InterPro"/>
</dbReference>
<dbReference type="Gene3D" id="3.30.565.10">
    <property type="entry name" value="Histidine kinase-like ATPase, C-terminal domain"/>
    <property type="match status" value="1"/>
</dbReference>
<feature type="coiled-coil region" evidence="8">
    <location>
        <begin position="143"/>
        <end position="170"/>
    </location>
</feature>
<dbReference type="PROSITE" id="PS50112">
    <property type="entry name" value="PAS"/>
    <property type="match status" value="2"/>
</dbReference>
<dbReference type="PRINTS" id="PR00344">
    <property type="entry name" value="BCTRLSENSOR"/>
</dbReference>
<keyword evidence="8" id="KW-0175">Coiled coil</keyword>
<comment type="catalytic activity">
    <reaction evidence="1">
        <text>ATP + protein L-histidine = ADP + protein N-phospho-L-histidine.</text>
        <dbReference type="EC" id="2.7.13.3"/>
    </reaction>
</comment>
<keyword evidence="4" id="KW-0808">Transferase</keyword>
<dbReference type="Pfam" id="PF08447">
    <property type="entry name" value="PAS_3"/>
    <property type="match status" value="1"/>
</dbReference>
<feature type="domain" description="PAC" evidence="11">
    <location>
        <begin position="437"/>
        <end position="492"/>
    </location>
</feature>
<dbReference type="Gene3D" id="2.10.70.100">
    <property type="match status" value="2"/>
</dbReference>